<evidence type="ECO:0000313" key="6">
    <source>
        <dbReference type="Proteomes" id="UP001500393"/>
    </source>
</evidence>
<dbReference type="Pfam" id="PF25872">
    <property type="entry name" value="HTH_77"/>
    <property type="match status" value="1"/>
</dbReference>
<dbReference type="PROSITE" id="PS51755">
    <property type="entry name" value="OMPR_PHOB"/>
    <property type="match status" value="1"/>
</dbReference>
<evidence type="ECO:0000259" key="4">
    <source>
        <dbReference type="PROSITE" id="PS51755"/>
    </source>
</evidence>
<dbReference type="Gene3D" id="1.10.10.10">
    <property type="entry name" value="Winged helix-like DNA-binding domain superfamily/Winged helix DNA-binding domain"/>
    <property type="match status" value="1"/>
</dbReference>
<dbReference type="EMBL" id="BAAAOS010000020">
    <property type="protein sequence ID" value="GAA1579698.1"/>
    <property type="molecule type" value="Genomic_DNA"/>
</dbReference>
<dbReference type="Pfam" id="PF13191">
    <property type="entry name" value="AAA_16"/>
    <property type="match status" value="1"/>
</dbReference>
<evidence type="ECO:0000256" key="3">
    <source>
        <dbReference type="PROSITE-ProRule" id="PRU01091"/>
    </source>
</evidence>
<dbReference type="RefSeq" id="WP_344215409.1">
    <property type="nucleotide sequence ID" value="NZ_BAAAOS010000020.1"/>
</dbReference>
<dbReference type="Pfam" id="PF03704">
    <property type="entry name" value="BTAD"/>
    <property type="match status" value="1"/>
</dbReference>
<dbReference type="SUPFAM" id="SSF46894">
    <property type="entry name" value="C-terminal effector domain of the bipartite response regulators"/>
    <property type="match status" value="1"/>
</dbReference>
<dbReference type="PANTHER" id="PTHR47691:SF3">
    <property type="entry name" value="HTH-TYPE TRANSCRIPTIONAL REGULATOR RV0890C-RELATED"/>
    <property type="match status" value="1"/>
</dbReference>
<dbReference type="PANTHER" id="PTHR47691">
    <property type="entry name" value="REGULATOR-RELATED"/>
    <property type="match status" value="1"/>
</dbReference>
<dbReference type="SMART" id="SM01043">
    <property type="entry name" value="BTAD"/>
    <property type="match status" value="1"/>
</dbReference>
<evidence type="ECO:0000256" key="2">
    <source>
        <dbReference type="ARBA" id="ARBA00023125"/>
    </source>
</evidence>
<dbReference type="InterPro" id="IPR011990">
    <property type="entry name" value="TPR-like_helical_dom_sf"/>
</dbReference>
<dbReference type="InterPro" id="IPR036388">
    <property type="entry name" value="WH-like_DNA-bd_sf"/>
</dbReference>
<dbReference type="InterPro" id="IPR041664">
    <property type="entry name" value="AAA_16"/>
</dbReference>
<organism evidence="5 6">
    <name type="scientific">Kribbella sancticallisti</name>
    <dbReference type="NCBI Taxonomy" id="460087"/>
    <lineage>
        <taxon>Bacteria</taxon>
        <taxon>Bacillati</taxon>
        <taxon>Actinomycetota</taxon>
        <taxon>Actinomycetes</taxon>
        <taxon>Propionibacteriales</taxon>
        <taxon>Kribbellaceae</taxon>
        <taxon>Kribbella</taxon>
    </lineage>
</organism>
<comment type="similarity">
    <text evidence="1">Belongs to the AfsR/DnrI/RedD regulatory family.</text>
</comment>
<dbReference type="InterPro" id="IPR058852">
    <property type="entry name" value="HTH_77"/>
</dbReference>
<name>A0ABN2DL64_9ACTN</name>
<sequence length="941" mass="103176">MEFRILGPLEVVAGGESLGLGSPLQRTLLALLLIRAGQVVSFDRLAEDLWDGEPPNTARHSVQAYAHRLRQVLGADAWRLQSRPPGYQLKVSAGELDAQRFEHLADEGRRALVRDDPRAAADLLAAALELWRGELMADLADVAAIEPERARLEALRLTALEDRIEADLALGRHAAVIGELESLLAGRPFRERPWGQLMLALYRSGRPADALEAFRHARRVFNEELGIEPSPWLCRRQEQILLRDVALDGPEPAKPPRPQHNLPVQRSTFVGRRWELAELQGLLRTHRLVCVTGPPGSGKTRLAVEVASSLLEDFSHGVRFVSLAEIMDPKLIPSAIGAALGVSETADRPTDQALVEHLRSRRLLLLLDNFEHVLAAAPAVGKLLDTAPGLSVLTTSRAPLRLSGEQEYPLDPLPLPAADEPAAELTDNDALILFADRAAAVDPRFSLAIDNAPAVADLVTRLDGLPLAIELAAARLRVFPLEELRRRLDPAVPLLSGGPVDHAARQRTLRNAIAWSDHLLSAADRALFRRLGAFWGGVTLEAAEAVAAGSPVEDVVAGISTLVDASLLGRPEQKPDATRFRMLETVREYASEQLRAAGEDKEILDRHARFFADLLEHAEPELTGANQASWLERLDAEHADLRAALQWAHQTGDTELALLMAGRMWRFWQLRGHFTEGRRWLEALLAINGPASVPRTKALIGLGGICYWQFDLDASEAAYRQARDMAKDLDDWWLELEALTGLVATLACHRGDLQAAAPLEQQYQALIAEHPEPFAVGLGLATSMVMRLFAGDLDDCRSYGEQCLAGTRALGVRWYESQTLRTLALTSLLQERFEQAEAELVACLDIAAELGDLAGAAMDLDRLGQAAVALGRPERAVVLAGAADHLRESIPGGLTVQAFRWETEPPRDTARRFLSEDQIETAWARGRTMDLQGALTYARTV</sequence>
<protein>
    <submittedName>
        <fullName evidence="5">BTAD domain-containing putative transcriptional regulator</fullName>
    </submittedName>
</protein>
<dbReference type="InterPro" id="IPR027417">
    <property type="entry name" value="P-loop_NTPase"/>
</dbReference>
<keyword evidence="6" id="KW-1185">Reference proteome</keyword>
<keyword evidence="2 3" id="KW-0238">DNA-binding</keyword>
<dbReference type="Gene3D" id="3.40.50.300">
    <property type="entry name" value="P-loop containing nucleotide triphosphate hydrolases"/>
    <property type="match status" value="1"/>
</dbReference>
<dbReference type="CDD" id="cd15831">
    <property type="entry name" value="BTAD"/>
    <property type="match status" value="1"/>
</dbReference>
<dbReference type="Pfam" id="PF00486">
    <property type="entry name" value="Trans_reg_C"/>
    <property type="match status" value="1"/>
</dbReference>
<dbReference type="SUPFAM" id="SSF48452">
    <property type="entry name" value="TPR-like"/>
    <property type="match status" value="2"/>
</dbReference>
<feature type="domain" description="OmpR/PhoB-type" evidence="4">
    <location>
        <begin position="1"/>
        <end position="91"/>
    </location>
</feature>
<comment type="caution">
    <text evidence="5">The sequence shown here is derived from an EMBL/GenBank/DDBJ whole genome shotgun (WGS) entry which is preliminary data.</text>
</comment>
<gene>
    <name evidence="5" type="ORF">GCM10009789_36820</name>
</gene>
<dbReference type="InterPro" id="IPR001867">
    <property type="entry name" value="OmpR/PhoB-type_DNA-bd"/>
</dbReference>
<evidence type="ECO:0000313" key="5">
    <source>
        <dbReference type="EMBL" id="GAA1579698.1"/>
    </source>
</evidence>
<dbReference type="PRINTS" id="PR00364">
    <property type="entry name" value="DISEASERSIST"/>
</dbReference>
<dbReference type="SUPFAM" id="SSF52540">
    <property type="entry name" value="P-loop containing nucleoside triphosphate hydrolases"/>
    <property type="match status" value="1"/>
</dbReference>
<proteinExistence type="inferred from homology"/>
<dbReference type="InterPro" id="IPR005158">
    <property type="entry name" value="BTAD"/>
</dbReference>
<feature type="DNA-binding region" description="OmpR/PhoB-type" evidence="3">
    <location>
        <begin position="1"/>
        <end position="91"/>
    </location>
</feature>
<reference evidence="5 6" key="1">
    <citation type="journal article" date="2019" name="Int. J. Syst. Evol. Microbiol.">
        <title>The Global Catalogue of Microorganisms (GCM) 10K type strain sequencing project: providing services to taxonomists for standard genome sequencing and annotation.</title>
        <authorList>
            <consortium name="The Broad Institute Genomics Platform"/>
            <consortium name="The Broad Institute Genome Sequencing Center for Infectious Disease"/>
            <person name="Wu L."/>
            <person name="Ma J."/>
        </authorList>
    </citation>
    <scope>NUCLEOTIDE SEQUENCE [LARGE SCALE GENOMIC DNA]</scope>
    <source>
        <strain evidence="5 6">JCM 14969</strain>
    </source>
</reference>
<dbReference type="Proteomes" id="UP001500393">
    <property type="component" value="Unassembled WGS sequence"/>
</dbReference>
<dbReference type="SMART" id="SM00862">
    <property type="entry name" value="Trans_reg_C"/>
    <property type="match status" value="1"/>
</dbReference>
<dbReference type="Gene3D" id="1.25.40.10">
    <property type="entry name" value="Tetratricopeptide repeat domain"/>
    <property type="match status" value="3"/>
</dbReference>
<dbReference type="InterPro" id="IPR016032">
    <property type="entry name" value="Sig_transdc_resp-reg_C-effctor"/>
</dbReference>
<evidence type="ECO:0000256" key="1">
    <source>
        <dbReference type="ARBA" id="ARBA00005820"/>
    </source>
</evidence>
<accession>A0ABN2DL64</accession>